<keyword evidence="2" id="KW-1185">Reference proteome</keyword>
<evidence type="ECO:0000313" key="1">
    <source>
        <dbReference type="EMBL" id="KAK3686895.1"/>
    </source>
</evidence>
<dbReference type="Proteomes" id="UP001281147">
    <property type="component" value="Unassembled WGS sequence"/>
</dbReference>
<proteinExistence type="predicted"/>
<name>A0ACC3ME98_9PEZI</name>
<accession>A0ACC3ME98</accession>
<feature type="non-terminal residue" evidence="1">
    <location>
        <position position="1"/>
    </location>
</feature>
<evidence type="ECO:0000313" key="2">
    <source>
        <dbReference type="Proteomes" id="UP001281147"/>
    </source>
</evidence>
<gene>
    <name evidence="1" type="ORF">LTR37_019337</name>
</gene>
<organism evidence="1 2">
    <name type="scientific">Vermiconidia calcicola</name>
    <dbReference type="NCBI Taxonomy" id="1690605"/>
    <lineage>
        <taxon>Eukaryota</taxon>
        <taxon>Fungi</taxon>
        <taxon>Dikarya</taxon>
        <taxon>Ascomycota</taxon>
        <taxon>Pezizomycotina</taxon>
        <taxon>Dothideomycetes</taxon>
        <taxon>Dothideomycetidae</taxon>
        <taxon>Mycosphaerellales</taxon>
        <taxon>Extremaceae</taxon>
        <taxon>Vermiconidia</taxon>
    </lineage>
</organism>
<reference evidence="1" key="1">
    <citation type="submission" date="2023-07" db="EMBL/GenBank/DDBJ databases">
        <title>Black Yeasts Isolated from many extreme environments.</title>
        <authorList>
            <person name="Coleine C."/>
            <person name="Stajich J.E."/>
            <person name="Selbmann L."/>
        </authorList>
    </citation>
    <scope>NUCLEOTIDE SEQUENCE</scope>
    <source>
        <strain evidence="1">CCFEE 5714</strain>
    </source>
</reference>
<sequence length="69" mass="7785">DFLEMDQDEGKAALVKAAEEFLAAAKSFDGDQLARMSLTKQADNLRYLSEDAFGTIYRQWDSVSEYAEL</sequence>
<dbReference type="EMBL" id="JAUTXU010000296">
    <property type="protein sequence ID" value="KAK3686895.1"/>
    <property type="molecule type" value="Genomic_DNA"/>
</dbReference>
<protein>
    <submittedName>
        <fullName evidence="1">Uncharacterized protein</fullName>
    </submittedName>
</protein>
<comment type="caution">
    <text evidence="1">The sequence shown here is derived from an EMBL/GenBank/DDBJ whole genome shotgun (WGS) entry which is preliminary data.</text>
</comment>